<dbReference type="RefSeq" id="WP_061857196.1">
    <property type="nucleotide sequence ID" value="NZ_LTBB01000001.1"/>
</dbReference>
<name>A0A151ARP4_9CLOT</name>
<keyword evidence="2" id="KW-1133">Transmembrane helix</keyword>
<evidence type="ECO:0000313" key="3">
    <source>
        <dbReference type="EMBL" id="KYH30318.1"/>
    </source>
</evidence>
<organism evidence="3 4">
    <name type="scientific">Clostridium colicanis DSM 13634</name>
    <dbReference type="NCBI Taxonomy" id="1121305"/>
    <lineage>
        <taxon>Bacteria</taxon>
        <taxon>Bacillati</taxon>
        <taxon>Bacillota</taxon>
        <taxon>Clostridia</taxon>
        <taxon>Eubacteriales</taxon>
        <taxon>Clostridiaceae</taxon>
        <taxon>Clostridium</taxon>
    </lineage>
</organism>
<evidence type="ECO:0000256" key="2">
    <source>
        <dbReference type="SAM" id="Phobius"/>
    </source>
</evidence>
<feature type="transmembrane region" description="Helical" evidence="2">
    <location>
        <begin position="86"/>
        <end position="104"/>
    </location>
</feature>
<sequence>MANSQIRSEEIIMKEIEELEQDIKNKIKLIDNVIKKIKTKENNKQNLITYRSNSEGGSASCRSMSNAEFATFLGEGLADDFYGPNFGIYFAIAAGFVATVAGFSKTRCKCDRCRQVGVQEINEGFYDALENLKNNNNIRVSEEIENDKTLRETVQQVQVMINEIKADAVEMMKLEKELYDIVGPQQNQRTIRRRNFSKMEIGQDINCNGVAFAFALGSALESVSEAETLVDENEAESAASSGALLGTAVVFGFDILFCECKRTEKIFCSC</sequence>
<keyword evidence="2" id="KW-0472">Membrane</keyword>
<keyword evidence="1" id="KW-0175">Coiled coil</keyword>
<dbReference type="STRING" id="1121305.CLCOL_02640"/>
<gene>
    <name evidence="3" type="ORF">CLCOL_02640</name>
</gene>
<comment type="caution">
    <text evidence="3">The sequence shown here is derived from an EMBL/GenBank/DDBJ whole genome shotgun (WGS) entry which is preliminary data.</text>
</comment>
<protein>
    <submittedName>
        <fullName evidence="3">Uncharacterized protein</fullName>
    </submittedName>
</protein>
<dbReference type="Proteomes" id="UP000075374">
    <property type="component" value="Unassembled WGS sequence"/>
</dbReference>
<dbReference type="AlphaFoldDB" id="A0A151ARP4"/>
<dbReference type="EMBL" id="LTBB01000001">
    <property type="protein sequence ID" value="KYH30318.1"/>
    <property type="molecule type" value="Genomic_DNA"/>
</dbReference>
<feature type="coiled-coil region" evidence="1">
    <location>
        <begin position="9"/>
        <end position="36"/>
    </location>
</feature>
<reference evidence="3 4" key="1">
    <citation type="submission" date="2016-02" db="EMBL/GenBank/DDBJ databases">
        <title>Genome sequence of Clostridium colicanis DSM 13634.</title>
        <authorList>
            <person name="Poehlein A."/>
            <person name="Daniel R."/>
        </authorList>
    </citation>
    <scope>NUCLEOTIDE SEQUENCE [LARGE SCALE GENOMIC DNA]</scope>
    <source>
        <strain evidence="3 4">DSM 13634</strain>
    </source>
</reference>
<keyword evidence="2" id="KW-0812">Transmembrane</keyword>
<dbReference type="PATRIC" id="fig|1121305.3.peg.262"/>
<proteinExistence type="predicted"/>
<evidence type="ECO:0000313" key="4">
    <source>
        <dbReference type="Proteomes" id="UP000075374"/>
    </source>
</evidence>
<keyword evidence="4" id="KW-1185">Reference proteome</keyword>
<evidence type="ECO:0000256" key="1">
    <source>
        <dbReference type="SAM" id="Coils"/>
    </source>
</evidence>
<accession>A0A151ARP4</accession>